<feature type="region of interest" description="Disordered" evidence="1">
    <location>
        <begin position="289"/>
        <end position="316"/>
    </location>
</feature>
<dbReference type="EMBL" id="BJYY01000020">
    <property type="protein sequence ID" value="GEO35473.1"/>
    <property type="molecule type" value="Genomic_DNA"/>
</dbReference>
<dbReference type="RefSeq" id="WP_146906530.1">
    <property type="nucleotide sequence ID" value="NZ_BAAARM010000005.1"/>
</dbReference>
<feature type="region of interest" description="Disordered" evidence="1">
    <location>
        <begin position="1"/>
        <end position="23"/>
    </location>
</feature>
<dbReference type="PANTHER" id="PTHR36151:SF3">
    <property type="entry name" value="ER-BOUND OXYGENASE MPAB_MPAB'_RUBBER OXYGENASE CATALYTIC DOMAIN-CONTAINING PROTEIN"/>
    <property type="match status" value="1"/>
</dbReference>
<organism evidence="3 4">
    <name type="scientific">Cellulomonas aerilata</name>
    <dbReference type="NCBI Taxonomy" id="515326"/>
    <lineage>
        <taxon>Bacteria</taxon>
        <taxon>Bacillati</taxon>
        <taxon>Actinomycetota</taxon>
        <taxon>Actinomycetes</taxon>
        <taxon>Micrococcales</taxon>
        <taxon>Cellulomonadaceae</taxon>
        <taxon>Cellulomonas</taxon>
    </lineage>
</organism>
<sequence>MLPLSTFFPPAPEPGRAGDPGTFGPGSAAWRLARERVVLVGGPAALLLQVAHPLVAAGVAAHSDFAADPLRRLQGTLDAVMTVTFGDTAQVRGAARHVAHRHRPVRGTLPVATGGHPAGTPYSAADPDLALWVFATLVWTSVQVVDGFVRPVRPPEREAYYRDMTQVAPLFGIPARVLPADYADLARYVDAQVDGVLAVGDAAARLADQILAPDPPILPAPARGLPALLAAGVLPPALRAAYGLDQRRRDRFAFGAAQQVSRRVLPLLPSRARYWPHYVIATQRVTAEQVGPERAGAERAGAERVGAERVGTEPSA</sequence>
<dbReference type="Pfam" id="PF09995">
    <property type="entry name" value="MPAB_Lcp_cat"/>
    <property type="match status" value="1"/>
</dbReference>
<accession>A0A512DG55</accession>
<gene>
    <name evidence="3" type="ORF">CAE01nite_31980</name>
</gene>
<feature type="compositionally biased region" description="Basic and acidic residues" evidence="1">
    <location>
        <begin position="295"/>
        <end position="316"/>
    </location>
</feature>
<dbReference type="InterPro" id="IPR018713">
    <property type="entry name" value="MPAB/Lcp_cat_dom"/>
</dbReference>
<dbReference type="PANTHER" id="PTHR36151">
    <property type="entry name" value="BLR2777 PROTEIN"/>
    <property type="match status" value="1"/>
</dbReference>
<keyword evidence="4" id="KW-1185">Reference proteome</keyword>
<evidence type="ECO:0000313" key="3">
    <source>
        <dbReference type="EMBL" id="GEO35473.1"/>
    </source>
</evidence>
<dbReference type="Proteomes" id="UP000321181">
    <property type="component" value="Unassembled WGS sequence"/>
</dbReference>
<evidence type="ECO:0000256" key="1">
    <source>
        <dbReference type="SAM" id="MobiDB-lite"/>
    </source>
</evidence>
<evidence type="ECO:0000313" key="4">
    <source>
        <dbReference type="Proteomes" id="UP000321181"/>
    </source>
</evidence>
<dbReference type="GO" id="GO:0016491">
    <property type="term" value="F:oxidoreductase activity"/>
    <property type="evidence" value="ECO:0007669"/>
    <property type="project" value="InterPro"/>
</dbReference>
<dbReference type="AlphaFoldDB" id="A0A512DG55"/>
<proteinExistence type="predicted"/>
<feature type="domain" description="ER-bound oxygenase mpaB/mpaB'/Rubber oxygenase catalytic" evidence="2">
    <location>
        <begin position="30"/>
        <end position="262"/>
    </location>
</feature>
<name>A0A512DG55_9CELL</name>
<dbReference type="OrthoDB" id="3422701at2"/>
<reference evidence="3 4" key="1">
    <citation type="submission" date="2019-07" db="EMBL/GenBank/DDBJ databases">
        <title>Whole genome shotgun sequence of Cellulomonas aerilata NBRC 106308.</title>
        <authorList>
            <person name="Hosoyama A."/>
            <person name="Uohara A."/>
            <person name="Ohji S."/>
            <person name="Ichikawa N."/>
        </authorList>
    </citation>
    <scope>NUCLEOTIDE SEQUENCE [LARGE SCALE GENOMIC DNA]</scope>
    <source>
        <strain evidence="3 4">NBRC 106308</strain>
    </source>
</reference>
<protein>
    <recommendedName>
        <fullName evidence="2">ER-bound oxygenase mpaB/mpaB'/Rubber oxygenase catalytic domain-containing protein</fullName>
    </recommendedName>
</protein>
<evidence type="ECO:0000259" key="2">
    <source>
        <dbReference type="Pfam" id="PF09995"/>
    </source>
</evidence>
<comment type="caution">
    <text evidence="3">The sequence shown here is derived from an EMBL/GenBank/DDBJ whole genome shotgun (WGS) entry which is preliminary data.</text>
</comment>